<feature type="compositionally biased region" description="Polar residues" evidence="1">
    <location>
        <begin position="62"/>
        <end position="72"/>
    </location>
</feature>
<evidence type="ECO:0000313" key="2">
    <source>
        <dbReference type="EnsemblMetazoa" id="XP_019760034.1"/>
    </source>
</evidence>
<feature type="region of interest" description="Disordered" evidence="1">
    <location>
        <begin position="1973"/>
        <end position="2028"/>
    </location>
</feature>
<dbReference type="GeneID" id="109537664"/>
<feature type="region of interest" description="Disordered" evidence="1">
    <location>
        <begin position="785"/>
        <end position="815"/>
    </location>
</feature>
<feature type="compositionally biased region" description="Polar residues" evidence="1">
    <location>
        <begin position="923"/>
        <end position="932"/>
    </location>
</feature>
<feature type="compositionally biased region" description="Polar residues" evidence="1">
    <location>
        <begin position="705"/>
        <end position="726"/>
    </location>
</feature>
<evidence type="ECO:0000313" key="3">
    <source>
        <dbReference type="Proteomes" id="UP000019118"/>
    </source>
</evidence>
<dbReference type="EnsemblMetazoa" id="XM_019904475.1">
    <property type="protein sequence ID" value="XP_019760034.1"/>
    <property type="gene ID" value="LOC109537664"/>
</dbReference>
<dbReference type="Proteomes" id="UP000019118">
    <property type="component" value="Unassembled WGS sequence"/>
</dbReference>
<protein>
    <submittedName>
        <fullName evidence="2">Uncharacterized protein</fullName>
    </submittedName>
</protein>
<dbReference type="EnsemblMetazoa" id="XM_019904474.1">
    <property type="protein sequence ID" value="XP_019760033.1"/>
    <property type="gene ID" value="LOC109537664"/>
</dbReference>
<feature type="compositionally biased region" description="Basic and acidic residues" evidence="1">
    <location>
        <begin position="801"/>
        <end position="813"/>
    </location>
</feature>
<feature type="region of interest" description="Disordered" evidence="1">
    <location>
        <begin position="1199"/>
        <end position="1229"/>
    </location>
</feature>
<feature type="compositionally biased region" description="Basic and acidic residues" evidence="1">
    <location>
        <begin position="682"/>
        <end position="704"/>
    </location>
</feature>
<sequence length="2028" mass="226609">MNQEIDWFHRSRQWTISQNRVAMGPFTNDYRRGFRGRDDCNTYGGSGNNQYNQGHRNNNRHSQQQTANSYSSGPYRDLTSYGSVRPISGFSGSAEPTGAQGYIANNFSREPSASSTPILPAAPAFKSVGHGPAPLPPIANLDIHTSHQLSPGFPLDARVPPPPIGQLDLARPPPAVSGWYQNGIEYPGAPFLPPQPALSSRGASLSRPTDSQQILNERSHRWPNNKHISPALDVKSTVSDRSVASRSESIPASISSVKEEVDDDDDVICVTDLNAKSKSPPLDTFIRFLDANYSGLFQIINRVSGNDWLPTMETFLQNLEDELFQIDDKIRLWMHLNMVMISATQGISFVNIELDNHLDLMERFFEIYFNLMKQIFQQAWKLRQVPDCKDIAVNCILVLSRCFCNRYDRILNCFLERQIPMDVKGLPQVWFQVLSYLLTVPVHNFLEEDGYRIYLIWQKFRALCETTRLVQKMDKVVNRRLSETRSIKGNFYIQDILKKQDADKAYNWWDMIQDYFKYMEGKKRTALESYNYSYMYPGNPDSPSTSYIAPARISHNFKPFYESLFAWSRDDEMARLFDRVETDFNIAEREMKNGYKFPEIDLTVRPDYVDPNFVPPKPKPTNHRARRALTQRQVTSNKIKMLRSLSTIVISDSDSEDDDNLPASHSSRCNTLNGVVPPVVLEKNDPKEKSSGLADEHNLEKNKSYEQPTLLNNSSTQETCNISDESSPGFLEEQSGALIGSPVEIDKQDVTAPGNSAVNDGISHKPNGNVCNEPDTCVHEETLLNSTSDLPKPSSVEVNSLEDHLSTKQDTSDQKINSNEIKSSQSGVNILCVSEVQMETSMDCNVNESNDNVAIRSDSCDLETSSKNALNTVATNDPEVRDDIAGKTHSDDSTVLNITHTESSITVPMPSVDEHQSSEHFETSVSQVSHLEPSSDSHEVDFTRPPIVGENQQELCNNSMQETSDYAYDCGQEPCTEDNTSRDGCVLSDECPQKMNSDVNLECIKQDRKESNQSRTQKTSNYDGSVDTIRSNVTCLPKTSNEGDLQSEVNSDDLGDTESSLLASDSDAEDGDNLPVSHSIRCNTLNGVVQPVILAKNDPKEYNSSDLAEEHNLEKNKSYEQPTLLNNGSTQETCNISDESSPGFLEEQSGALIGSPVEIDKQDVTAPGNSAVNDGISHKPNGNVCNEPDTCVHEETLLNSTSDLPKPSSVEVNSWDGHLSNKQETSDQKINSNEIKSSMSDVNIPFVSEAPMQTSMDCNVNELNDKVAIRSESCDLEASKKYALDTVAINDLVSEVRPNIAGKTHSDDSTVLKMTHTESSMTVPMLSVTDYQSGKYFGTTVPQVSHLEPSSDFLNFDFIRSALVGVNQQKLCINSIREASYYACAYDQEQCTKDNTGRDGSALSDERPQEMNLEYIKQNRKRSKQSRKRKASYCDDTVDTKRRRETRNVISWPKPLNEGDVRFRVNSDDLSEKSSDASIEIASPPYETLDMDNVKSDFEARMKLQALAAWKYRELASSSLLTTADDMPSSAVGSSHYECPVDLSNTGRSRIDHHAEKCPDVPDKKLGSKKFRTCREVYESFSRAESDGGELAGGTYDQQQNAHKDGVKAKVVPRTSALTEQSYTGVNPEDSYRDISYRPGSKTVGFSKKSVLKYRSEEKKKVHFSVGEDEFQNGLEGPVGKPMRHSSEIISDFCWDDSQQPYSVSVKPVSQLKDVKLESISKKHKAINTQIDNTLLSDALIDGRLLYDMQQADVYSQSFINESSGGHLNDIGADPYLYFSNPILVEDGFKIPSPSEDFAMVGFDSLGVMKDSGLVMNFTPCKPAAIPLNYSLHGSASATSNELQVQRESEQEVKLTLPPKKRKLTDEEELNILLTLKYMEESEQSQKLQKSYPAERQMSIAEIQRDNPKFRTPAARKEYPTLPQVYQKYPDQCPDQYGNITNFFISGFAQISHKLNKHSDNELVITIEDSQGQYTAPQQTPCVEQSSATEATEPVLPPPRAKRGRNPSTVVKSPGVKRGRGRPRKNPL</sequence>
<keyword evidence="3" id="KW-1185">Reference proteome</keyword>
<evidence type="ECO:0000256" key="1">
    <source>
        <dbReference type="SAM" id="MobiDB-lite"/>
    </source>
</evidence>
<feature type="region of interest" description="Disordered" evidence="1">
    <location>
        <begin position="41"/>
        <end position="78"/>
    </location>
</feature>
<feature type="region of interest" description="Disordered" evidence="1">
    <location>
        <begin position="191"/>
        <end position="217"/>
    </location>
</feature>
<feature type="compositionally biased region" description="Polar residues" evidence="1">
    <location>
        <begin position="197"/>
        <end position="216"/>
    </location>
</feature>
<dbReference type="EnsemblMetazoa" id="XM_019904473.1">
    <property type="protein sequence ID" value="XP_019760032.1"/>
    <property type="gene ID" value="LOC109537664"/>
</dbReference>
<dbReference type="KEGG" id="dpa:109537664"/>
<reference evidence="2" key="2">
    <citation type="submission" date="2024-08" db="UniProtKB">
        <authorList>
            <consortium name="EnsemblMetazoa"/>
        </authorList>
    </citation>
    <scope>IDENTIFICATION</scope>
</reference>
<proteinExistence type="predicted"/>
<feature type="region of interest" description="Disordered" evidence="1">
    <location>
        <begin position="1006"/>
        <end position="1075"/>
    </location>
</feature>
<reference evidence="3" key="1">
    <citation type="journal article" date="2013" name="Genome Biol.">
        <title>Draft genome of the mountain pine beetle, Dendroctonus ponderosae Hopkins, a major forest pest.</title>
        <authorList>
            <person name="Keeling C.I."/>
            <person name="Yuen M.M."/>
            <person name="Liao N.Y."/>
            <person name="Docking T.R."/>
            <person name="Chan S.K."/>
            <person name="Taylor G.A."/>
            <person name="Palmquist D.L."/>
            <person name="Jackman S.D."/>
            <person name="Nguyen A."/>
            <person name="Li M."/>
            <person name="Henderson H."/>
            <person name="Janes J.K."/>
            <person name="Zhao Y."/>
            <person name="Pandoh P."/>
            <person name="Moore R."/>
            <person name="Sperling F.A."/>
            <person name="Huber D.P."/>
            <person name="Birol I."/>
            <person name="Jones S.J."/>
            <person name="Bohlmann J."/>
        </authorList>
    </citation>
    <scope>NUCLEOTIDE SEQUENCE</scope>
</reference>
<feature type="compositionally biased region" description="Polar residues" evidence="1">
    <location>
        <begin position="1973"/>
        <end position="1990"/>
    </location>
</feature>
<feature type="region of interest" description="Disordered" evidence="1">
    <location>
        <begin position="1110"/>
        <end position="1146"/>
    </location>
</feature>
<feature type="region of interest" description="Disordered" evidence="1">
    <location>
        <begin position="1162"/>
        <end position="1181"/>
    </location>
</feature>
<accession>A0AAR5PG53</accession>
<feature type="compositionally biased region" description="Polar residues" evidence="1">
    <location>
        <begin position="1119"/>
        <end position="1140"/>
    </location>
</feature>
<feature type="region of interest" description="Disordered" evidence="1">
    <location>
        <begin position="914"/>
        <end position="941"/>
    </location>
</feature>
<feature type="region of interest" description="Disordered" evidence="1">
    <location>
        <begin position="652"/>
        <end position="729"/>
    </location>
</feature>
<name>A0AAR5PG53_DENPD</name>
<feature type="compositionally biased region" description="Polar residues" evidence="1">
    <location>
        <begin position="663"/>
        <end position="673"/>
    </location>
</feature>
<feature type="compositionally biased region" description="Basic residues" evidence="1">
    <location>
        <begin position="2015"/>
        <end position="2028"/>
    </location>
</feature>
<organism evidence="2 3">
    <name type="scientific">Dendroctonus ponderosae</name>
    <name type="common">Mountain pine beetle</name>
    <dbReference type="NCBI Taxonomy" id="77166"/>
    <lineage>
        <taxon>Eukaryota</taxon>
        <taxon>Metazoa</taxon>
        <taxon>Ecdysozoa</taxon>
        <taxon>Arthropoda</taxon>
        <taxon>Hexapoda</taxon>
        <taxon>Insecta</taxon>
        <taxon>Pterygota</taxon>
        <taxon>Neoptera</taxon>
        <taxon>Endopterygota</taxon>
        <taxon>Coleoptera</taxon>
        <taxon>Polyphaga</taxon>
        <taxon>Cucujiformia</taxon>
        <taxon>Curculionidae</taxon>
        <taxon>Scolytinae</taxon>
        <taxon>Dendroctonus</taxon>
    </lineage>
</organism>
<feature type="compositionally biased region" description="Polar residues" evidence="1">
    <location>
        <begin position="1013"/>
        <end position="1049"/>
    </location>
</feature>
<dbReference type="EnsemblMetazoa" id="XM_019904476.1">
    <property type="protein sequence ID" value="XP_019760035.1"/>
    <property type="gene ID" value="LOC109537664"/>
</dbReference>